<dbReference type="InterPro" id="IPR008988">
    <property type="entry name" value="Transcriptional_repressor_C"/>
</dbReference>
<dbReference type="Pfam" id="PF01325">
    <property type="entry name" value="Fe_dep_repress"/>
    <property type="match status" value="1"/>
</dbReference>
<dbReference type="Gene3D" id="2.30.30.90">
    <property type="match status" value="1"/>
</dbReference>
<comment type="subcellular location">
    <subcellularLocation>
        <location evidence="1">Cytoplasm</location>
    </subcellularLocation>
</comment>
<dbReference type="InterPro" id="IPR036388">
    <property type="entry name" value="WH-like_DNA-bd_sf"/>
</dbReference>
<feature type="domain" description="HTH dtxR-type" evidence="15">
    <location>
        <begin position="1"/>
        <end position="63"/>
    </location>
</feature>
<dbReference type="PROSITE" id="PS50944">
    <property type="entry name" value="HTH_DTXR"/>
    <property type="match status" value="1"/>
</dbReference>
<evidence type="ECO:0000259" key="15">
    <source>
        <dbReference type="PROSITE" id="PS50944"/>
    </source>
</evidence>
<dbReference type="Gene3D" id="1.10.10.10">
    <property type="entry name" value="Winged helix-like DNA-binding domain superfamily/Winged helix DNA-binding domain"/>
    <property type="match status" value="1"/>
</dbReference>
<dbReference type="EMBL" id="FNND01000008">
    <property type="protein sequence ID" value="SDX09864.1"/>
    <property type="molecule type" value="Genomic_DNA"/>
</dbReference>
<dbReference type="GeneID" id="85016017"/>
<evidence type="ECO:0000256" key="7">
    <source>
        <dbReference type="ARBA" id="ARBA00023004"/>
    </source>
</evidence>
<comment type="caution">
    <text evidence="16">The sequence shown here is derived from an EMBL/GenBank/DDBJ whole genome shotgun (WGS) entry which is preliminary data.</text>
</comment>
<keyword evidence="7" id="KW-0408">Iron</keyword>
<keyword evidence="9" id="KW-0238">DNA-binding</keyword>
<dbReference type="InterPro" id="IPR007167">
    <property type="entry name" value="Fe-transptr_FeoA-like"/>
</dbReference>
<dbReference type="InterPro" id="IPR001367">
    <property type="entry name" value="Fe_dep_repressor"/>
</dbReference>
<evidence type="ECO:0000256" key="1">
    <source>
        <dbReference type="ARBA" id="ARBA00004496"/>
    </source>
</evidence>
<keyword evidence="6" id="KW-0678">Repressor</keyword>
<gene>
    <name evidence="16" type="ORF">SAMN05444420_10857</name>
</gene>
<dbReference type="SMART" id="SM00899">
    <property type="entry name" value="FeoA"/>
    <property type="match status" value="1"/>
</dbReference>
<name>A0A1H2YYY2_9FLAO</name>
<dbReference type="PANTHER" id="PTHR33238">
    <property type="entry name" value="IRON (METAL) DEPENDENT REPRESSOR, DTXR FAMILY"/>
    <property type="match status" value="1"/>
</dbReference>
<evidence type="ECO:0000256" key="13">
    <source>
        <dbReference type="ARBA" id="ARBA00025185"/>
    </source>
</evidence>
<evidence type="ECO:0000256" key="3">
    <source>
        <dbReference type="ARBA" id="ARBA00011738"/>
    </source>
</evidence>
<keyword evidence="8" id="KW-0805">Transcription regulation</keyword>
<dbReference type="GO" id="GO:0046983">
    <property type="term" value="F:protein dimerization activity"/>
    <property type="evidence" value="ECO:0007669"/>
    <property type="project" value="InterPro"/>
</dbReference>
<comment type="subunit">
    <text evidence="3">Homodimer.</text>
</comment>
<evidence type="ECO:0000256" key="12">
    <source>
        <dbReference type="ARBA" id="ARBA00023211"/>
    </source>
</evidence>
<reference evidence="16 17" key="1">
    <citation type="submission" date="2016-10" db="EMBL/GenBank/DDBJ databases">
        <authorList>
            <person name="Varghese N."/>
            <person name="Submissions S."/>
        </authorList>
    </citation>
    <scope>NUCLEOTIDE SEQUENCE [LARGE SCALE GENOMIC DNA]</scope>
    <source>
        <strain evidence="16 17">DSM 11449</strain>
    </source>
</reference>
<evidence type="ECO:0000256" key="10">
    <source>
        <dbReference type="ARBA" id="ARBA00023159"/>
    </source>
</evidence>
<evidence type="ECO:0000256" key="2">
    <source>
        <dbReference type="ARBA" id="ARBA00007871"/>
    </source>
</evidence>
<evidence type="ECO:0000313" key="16">
    <source>
        <dbReference type="EMBL" id="SDX09864.1"/>
    </source>
</evidence>
<dbReference type="SUPFAM" id="SSF46785">
    <property type="entry name" value="Winged helix' DNA-binding domain"/>
    <property type="match status" value="1"/>
</dbReference>
<evidence type="ECO:0000256" key="9">
    <source>
        <dbReference type="ARBA" id="ARBA00023125"/>
    </source>
</evidence>
<dbReference type="SUPFAM" id="SSF50037">
    <property type="entry name" value="C-terminal domain of transcriptional repressors"/>
    <property type="match status" value="1"/>
</dbReference>
<dbReference type="PANTHER" id="PTHR33238:SF11">
    <property type="entry name" value="TRANSCRIPTIONAL REGULATOR MNTR"/>
    <property type="match status" value="1"/>
</dbReference>
<dbReference type="SMART" id="SM00529">
    <property type="entry name" value="HTH_DTXR"/>
    <property type="match status" value="1"/>
</dbReference>
<dbReference type="InterPro" id="IPR050536">
    <property type="entry name" value="DtxR_MntR_Metal-Reg"/>
</dbReference>
<evidence type="ECO:0000313" key="17">
    <source>
        <dbReference type="Proteomes" id="UP000182771"/>
    </source>
</evidence>
<evidence type="ECO:0000256" key="5">
    <source>
        <dbReference type="ARBA" id="ARBA00022490"/>
    </source>
</evidence>
<dbReference type="GO" id="GO:0003677">
    <property type="term" value="F:DNA binding"/>
    <property type="evidence" value="ECO:0007669"/>
    <property type="project" value="UniProtKB-KW"/>
</dbReference>
<evidence type="ECO:0000256" key="8">
    <source>
        <dbReference type="ARBA" id="ARBA00023015"/>
    </source>
</evidence>
<dbReference type="RefSeq" id="WP_016421134.1">
    <property type="nucleotide sequence ID" value="NZ_FNND01000008.1"/>
</dbReference>
<keyword evidence="17" id="KW-1185">Reference proteome</keyword>
<dbReference type="InterPro" id="IPR038157">
    <property type="entry name" value="FeoA_core_dom"/>
</dbReference>
<dbReference type="InterPro" id="IPR036390">
    <property type="entry name" value="WH_DNA-bd_sf"/>
</dbReference>
<dbReference type="InterPro" id="IPR022687">
    <property type="entry name" value="HTH_DTXR"/>
</dbReference>
<comment type="similarity">
    <text evidence="2">Belongs to the DtxR/MntR family.</text>
</comment>
<organism evidence="16 17">
    <name type="scientific">Capnocytophaga granulosa</name>
    <dbReference type="NCBI Taxonomy" id="45242"/>
    <lineage>
        <taxon>Bacteria</taxon>
        <taxon>Pseudomonadati</taxon>
        <taxon>Bacteroidota</taxon>
        <taxon>Flavobacteriia</taxon>
        <taxon>Flavobacteriales</taxon>
        <taxon>Flavobacteriaceae</taxon>
        <taxon>Capnocytophaga</taxon>
    </lineage>
</organism>
<accession>A0A1H2YYY2</accession>
<keyword evidence="12" id="KW-0464">Manganese</keyword>
<dbReference type="SUPFAM" id="SSF47979">
    <property type="entry name" value="Iron-dependent repressor protein, dimerization domain"/>
    <property type="match status" value="1"/>
</dbReference>
<dbReference type="AlphaFoldDB" id="A0A1H2YYY2"/>
<dbReference type="Gene3D" id="1.10.60.10">
    <property type="entry name" value="Iron dependent repressor, metal binding and dimerisation domain"/>
    <property type="match status" value="1"/>
</dbReference>
<sequence>MTFSEENYLKIIYHLVQERLEEVTTNAIADAMQTKASSVTDMIKKLHEKGWVEHKKYQGVSLTKEGEKNALFVIRKHRLWEVFLVEKLHFSWDEVHEVAEQLEHIQSDKLIEELDKLLLYPEKDPHGDPIPDKFGHMPSLKSELLSQMKPNEVAQCVGVKNTSKEFLQYLNKIDISIGKEIKILEIHSFDNSIEIQLDSRTINISSMIAENIYVKKNK</sequence>
<protein>
    <recommendedName>
        <fullName evidence="4">Transcriptional regulator MntR</fullName>
    </recommendedName>
    <alternativeName>
        <fullName evidence="14">Manganese transport regulator</fullName>
    </alternativeName>
</protein>
<evidence type="ECO:0000256" key="4">
    <source>
        <dbReference type="ARBA" id="ARBA00022386"/>
    </source>
</evidence>
<dbReference type="Proteomes" id="UP000182771">
    <property type="component" value="Unassembled WGS sequence"/>
</dbReference>
<keyword evidence="5" id="KW-0963">Cytoplasm</keyword>
<keyword evidence="11" id="KW-0804">Transcription</keyword>
<dbReference type="InterPro" id="IPR036421">
    <property type="entry name" value="Fe_dep_repressor_sf"/>
</dbReference>
<dbReference type="GO" id="GO:0005737">
    <property type="term" value="C:cytoplasm"/>
    <property type="evidence" value="ECO:0007669"/>
    <property type="project" value="UniProtKB-SubCell"/>
</dbReference>
<evidence type="ECO:0000256" key="14">
    <source>
        <dbReference type="ARBA" id="ARBA00032593"/>
    </source>
</evidence>
<dbReference type="Pfam" id="PF02742">
    <property type="entry name" value="Fe_dep_repr_C"/>
    <property type="match status" value="1"/>
</dbReference>
<dbReference type="GO" id="GO:0046914">
    <property type="term" value="F:transition metal ion binding"/>
    <property type="evidence" value="ECO:0007669"/>
    <property type="project" value="InterPro"/>
</dbReference>
<comment type="function">
    <text evidence="13">In the presence of manganese, represses expression of mntH and mntS. Up-regulates expression of mntP.</text>
</comment>
<dbReference type="GO" id="GO:0003700">
    <property type="term" value="F:DNA-binding transcription factor activity"/>
    <property type="evidence" value="ECO:0007669"/>
    <property type="project" value="InterPro"/>
</dbReference>
<dbReference type="OrthoDB" id="9791355at2"/>
<dbReference type="Pfam" id="PF04023">
    <property type="entry name" value="FeoA"/>
    <property type="match status" value="1"/>
</dbReference>
<proteinExistence type="inferred from homology"/>
<keyword evidence="10" id="KW-0010">Activator</keyword>
<evidence type="ECO:0000256" key="6">
    <source>
        <dbReference type="ARBA" id="ARBA00022491"/>
    </source>
</evidence>
<evidence type="ECO:0000256" key="11">
    <source>
        <dbReference type="ARBA" id="ARBA00023163"/>
    </source>
</evidence>
<dbReference type="InterPro" id="IPR022689">
    <property type="entry name" value="Iron_dep_repressor"/>
</dbReference>